<protein>
    <submittedName>
        <fullName evidence="1">Uncharacterized protein</fullName>
    </submittedName>
</protein>
<reference evidence="1" key="2">
    <citation type="submission" date="2021-04" db="EMBL/GenBank/DDBJ databases">
        <authorList>
            <person name="Gilroy R."/>
        </authorList>
    </citation>
    <scope>NUCLEOTIDE SEQUENCE</scope>
    <source>
        <strain evidence="1">CHK193-4272</strain>
    </source>
</reference>
<accession>A0A9D1PGX5</accession>
<sequence length="86" mass="10228">MTKQHWSDKLDILYNEGYIQALRDVHKWFLNANGLTGLHMWNKNGVLALLNYFAIHGDELQREQEFLMLNIIKDKKKIIIKQCNDK</sequence>
<dbReference type="AlphaFoldDB" id="A0A9D1PGX5"/>
<dbReference type="EMBL" id="DXIE01000026">
    <property type="protein sequence ID" value="HIV61908.1"/>
    <property type="molecule type" value="Genomic_DNA"/>
</dbReference>
<organism evidence="1 2">
    <name type="scientific">Candidatus Butyricicoccus avistercoris</name>
    <dbReference type="NCBI Taxonomy" id="2838518"/>
    <lineage>
        <taxon>Bacteria</taxon>
        <taxon>Bacillati</taxon>
        <taxon>Bacillota</taxon>
        <taxon>Clostridia</taxon>
        <taxon>Eubacteriales</taxon>
        <taxon>Butyricicoccaceae</taxon>
        <taxon>Butyricicoccus</taxon>
    </lineage>
</organism>
<dbReference type="Proteomes" id="UP000886808">
    <property type="component" value="Unassembled WGS sequence"/>
</dbReference>
<evidence type="ECO:0000313" key="1">
    <source>
        <dbReference type="EMBL" id="HIV61908.1"/>
    </source>
</evidence>
<proteinExistence type="predicted"/>
<evidence type="ECO:0000313" key="2">
    <source>
        <dbReference type="Proteomes" id="UP000886808"/>
    </source>
</evidence>
<comment type="caution">
    <text evidence="1">The sequence shown here is derived from an EMBL/GenBank/DDBJ whole genome shotgun (WGS) entry which is preliminary data.</text>
</comment>
<name>A0A9D1PGX5_9FIRM</name>
<gene>
    <name evidence="1" type="ORF">H9746_03540</name>
</gene>
<reference evidence="1" key="1">
    <citation type="journal article" date="2021" name="PeerJ">
        <title>Extensive microbial diversity within the chicken gut microbiome revealed by metagenomics and culture.</title>
        <authorList>
            <person name="Gilroy R."/>
            <person name="Ravi A."/>
            <person name="Getino M."/>
            <person name="Pursley I."/>
            <person name="Horton D.L."/>
            <person name="Alikhan N.F."/>
            <person name="Baker D."/>
            <person name="Gharbi K."/>
            <person name="Hall N."/>
            <person name="Watson M."/>
            <person name="Adriaenssens E.M."/>
            <person name="Foster-Nyarko E."/>
            <person name="Jarju S."/>
            <person name="Secka A."/>
            <person name="Antonio M."/>
            <person name="Oren A."/>
            <person name="Chaudhuri R.R."/>
            <person name="La Ragione R."/>
            <person name="Hildebrand F."/>
            <person name="Pallen M.J."/>
        </authorList>
    </citation>
    <scope>NUCLEOTIDE SEQUENCE</scope>
    <source>
        <strain evidence="1">CHK193-4272</strain>
    </source>
</reference>